<dbReference type="RefSeq" id="WP_265766470.1">
    <property type="nucleotide sequence ID" value="NZ_JAGGJA010000008.1"/>
</dbReference>
<reference evidence="3 4" key="1">
    <citation type="submission" date="2021-03" db="EMBL/GenBank/DDBJ databases">
        <title>Aliifodinibius sp. nov., a new bacterium isolated from saline soil.</title>
        <authorList>
            <person name="Galisteo C."/>
            <person name="De La Haba R."/>
            <person name="Sanchez-Porro C."/>
            <person name="Ventosa A."/>
        </authorList>
    </citation>
    <scope>NUCLEOTIDE SEQUENCE [LARGE SCALE GENOMIC DNA]</scope>
    <source>
        <strain evidence="3 4">1BSP15-2V2</strain>
    </source>
</reference>
<feature type="domain" description="GP-PDE" evidence="2">
    <location>
        <begin position="42"/>
        <end position="283"/>
    </location>
</feature>
<feature type="signal peptide" evidence="1">
    <location>
        <begin position="1"/>
        <end position="19"/>
    </location>
</feature>
<keyword evidence="4" id="KW-1185">Reference proteome</keyword>
<name>A0ABT3PP96_9BACT</name>
<evidence type="ECO:0000259" key="2">
    <source>
        <dbReference type="PROSITE" id="PS51704"/>
    </source>
</evidence>
<dbReference type="Gene3D" id="3.20.20.190">
    <property type="entry name" value="Phosphatidylinositol (PI) phosphodiesterase"/>
    <property type="match status" value="1"/>
</dbReference>
<proteinExistence type="predicted"/>
<gene>
    <name evidence="3" type="ORF">J6I44_12505</name>
</gene>
<keyword evidence="1" id="KW-0732">Signal</keyword>
<comment type="caution">
    <text evidence="3">The sequence shown here is derived from an EMBL/GenBank/DDBJ whole genome shotgun (WGS) entry which is preliminary data.</text>
</comment>
<dbReference type="InterPro" id="IPR030395">
    <property type="entry name" value="GP_PDE_dom"/>
</dbReference>
<dbReference type="Proteomes" id="UP001207918">
    <property type="component" value="Unassembled WGS sequence"/>
</dbReference>
<evidence type="ECO:0000256" key="1">
    <source>
        <dbReference type="SAM" id="SignalP"/>
    </source>
</evidence>
<dbReference type="SUPFAM" id="SSF51695">
    <property type="entry name" value="PLC-like phosphodiesterases"/>
    <property type="match status" value="1"/>
</dbReference>
<feature type="chain" id="PRO_5045209468" evidence="1">
    <location>
        <begin position="20"/>
        <end position="284"/>
    </location>
</feature>
<accession>A0ABT3PP96</accession>
<sequence>MSSKLGLLLSTLCCLLVLQGCGSSEGETSEQQDNQAKVPPSIEIIAHRGDSYKNPENTMAAVESAWQKDADAVEVDVYLSADKRVVGIHDKTTDRTGDKDLSVMETSSEELRTVDVGSFKDEAFKGEKIPFLEEIVASVPKGKQLFIEIKDSERAVPYIKEIIEQSDKKEQMVIIAFDWEVVKASKEQLPEVPAYWLRSASRNAMGQYEPIDAELLQKVKDHNIDGLDIHFEGATPELVKASHEAGMKLYVWTVNEGKAMNRMAKMGVDGITTDRITRAKEVLK</sequence>
<protein>
    <submittedName>
        <fullName evidence="3">Glycerophosphodiester phosphodiesterase</fullName>
    </submittedName>
</protein>
<dbReference type="PROSITE" id="PS51257">
    <property type="entry name" value="PROKAR_LIPOPROTEIN"/>
    <property type="match status" value="1"/>
</dbReference>
<evidence type="ECO:0000313" key="3">
    <source>
        <dbReference type="EMBL" id="MCW9707680.1"/>
    </source>
</evidence>
<dbReference type="PANTHER" id="PTHR46211:SF1">
    <property type="entry name" value="GLYCEROPHOSPHODIESTER PHOSPHODIESTERASE, CYTOPLASMIC"/>
    <property type="match status" value="1"/>
</dbReference>
<dbReference type="EMBL" id="JAGGJA010000008">
    <property type="protein sequence ID" value="MCW9707680.1"/>
    <property type="molecule type" value="Genomic_DNA"/>
</dbReference>
<dbReference type="PROSITE" id="PS51704">
    <property type="entry name" value="GP_PDE"/>
    <property type="match status" value="1"/>
</dbReference>
<dbReference type="CDD" id="cd08582">
    <property type="entry name" value="GDPD_like_2"/>
    <property type="match status" value="1"/>
</dbReference>
<dbReference type="Pfam" id="PF03009">
    <property type="entry name" value="GDPD"/>
    <property type="match status" value="1"/>
</dbReference>
<dbReference type="PANTHER" id="PTHR46211">
    <property type="entry name" value="GLYCEROPHOSPHORYL DIESTER PHOSPHODIESTERASE"/>
    <property type="match status" value="1"/>
</dbReference>
<organism evidence="3 4">
    <name type="scientific">Fodinibius salsisoli</name>
    <dbReference type="NCBI Taxonomy" id="2820877"/>
    <lineage>
        <taxon>Bacteria</taxon>
        <taxon>Pseudomonadati</taxon>
        <taxon>Balneolota</taxon>
        <taxon>Balneolia</taxon>
        <taxon>Balneolales</taxon>
        <taxon>Balneolaceae</taxon>
        <taxon>Fodinibius</taxon>
    </lineage>
</organism>
<evidence type="ECO:0000313" key="4">
    <source>
        <dbReference type="Proteomes" id="UP001207918"/>
    </source>
</evidence>
<dbReference type="InterPro" id="IPR017946">
    <property type="entry name" value="PLC-like_Pdiesterase_TIM-brl"/>
</dbReference>